<keyword evidence="3" id="KW-0732">Signal</keyword>
<evidence type="ECO:0000313" key="7">
    <source>
        <dbReference type="Proteomes" id="UP000001364"/>
    </source>
</evidence>
<dbReference type="AlphaFoldDB" id="A0A0H3C5N2"/>
<dbReference type="GO" id="GO:0004565">
    <property type="term" value="F:beta-galactosidase activity"/>
    <property type="evidence" value="ECO:0007669"/>
    <property type="project" value="UniProtKB-EC"/>
</dbReference>
<proteinExistence type="evidence at protein level"/>
<dbReference type="InterPro" id="IPR040719">
    <property type="entry name" value="DUF5597"/>
</dbReference>
<accession>A0A0H3C5N2</accession>
<evidence type="ECO:0000256" key="3">
    <source>
        <dbReference type="SAM" id="SignalP"/>
    </source>
</evidence>
<evidence type="ECO:0000256" key="1">
    <source>
        <dbReference type="ARBA" id="ARBA00022801"/>
    </source>
</evidence>
<keyword evidence="7" id="KW-1185">Reference proteome</keyword>
<dbReference type="Proteomes" id="UP000001364">
    <property type="component" value="Chromosome"/>
</dbReference>
<dbReference type="GO" id="GO:0009341">
    <property type="term" value="C:beta-galactosidase complex"/>
    <property type="evidence" value="ECO:0007669"/>
    <property type="project" value="InterPro"/>
</dbReference>
<organism evidence="6 7">
    <name type="scientific">Caulobacter vibrioides (strain NA1000 / CB15N)</name>
    <name type="common">Caulobacter crescentus</name>
    <dbReference type="NCBI Taxonomy" id="565050"/>
    <lineage>
        <taxon>Bacteria</taxon>
        <taxon>Pseudomonadati</taxon>
        <taxon>Pseudomonadota</taxon>
        <taxon>Alphaproteobacteria</taxon>
        <taxon>Caulobacterales</taxon>
        <taxon>Caulobacteraceae</taxon>
        <taxon>Caulobacter</taxon>
    </lineage>
</organism>
<dbReference type="PDB" id="3U7V">
    <property type="method" value="X-ray"/>
    <property type="resolution" value="1.80 A"/>
    <property type="chains" value="A=1-549"/>
</dbReference>
<keyword evidence="2 6" id="KW-0326">Glycosidase</keyword>
<dbReference type="SMR" id="A0A0H3C5N2"/>
<dbReference type="SUPFAM" id="SSF51445">
    <property type="entry name" value="(Trans)glycosidases"/>
    <property type="match status" value="1"/>
</dbReference>
<dbReference type="PATRIC" id="fig|565050.3.peg.817"/>
<keyword evidence="1 6" id="KW-0378">Hydrolase</keyword>
<dbReference type="EvolutionaryTrace" id="A0A0H3C5N2"/>
<dbReference type="RefSeq" id="WP_010918673.1">
    <property type="nucleotide sequence ID" value="NC_011916.1"/>
</dbReference>
<evidence type="ECO:0000259" key="4">
    <source>
        <dbReference type="Pfam" id="PF02449"/>
    </source>
</evidence>
<dbReference type="KEGG" id="ccs:CCNA_00830"/>
<evidence type="ECO:0000256" key="2">
    <source>
        <dbReference type="ARBA" id="ARBA00023295"/>
    </source>
</evidence>
<feature type="domain" description="Glycoside hydrolase family 42 N-terminal" evidence="4">
    <location>
        <begin position="74"/>
        <end position="222"/>
    </location>
</feature>
<feature type="chain" id="PRO_5002605693" evidence="3">
    <location>
        <begin position="32"/>
        <end position="549"/>
    </location>
</feature>
<evidence type="ECO:0000313" key="6">
    <source>
        <dbReference type="EMBL" id="ACL94295.1"/>
    </source>
</evidence>
<dbReference type="InterPro" id="IPR013529">
    <property type="entry name" value="Glyco_hydro_42_N"/>
</dbReference>
<dbReference type="Pfam" id="PF02449">
    <property type="entry name" value="Glyco_hydro_42"/>
    <property type="match status" value="1"/>
</dbReference>
<sequence length="549" mass="59936">MEEAMGMSRFATAVGLALALVCGPLASGAHAADAAMPQLVTKDGRHALMVDGAPFLMLAAQVNNSSAWPSQMAKVWPAIEKVGANTVQVPIAWEQIEPVEGQFDFSYLDLLLEQARERKVRLVLLWFGTWKNSSPSYAPEWVKLDDKRFPRLIKDDGERSYSMSPLAKSTLDADRKAFVALMTHLKAKDAAQKTVIMVQVENETGTYGSVRDFGPAAQKVFNGPAPATLVKAVGAKPGTWSQAFGKDADEFFHAWHIGRFVDQVAAGGKAVYPLPMYVNAALRDPIKPGDPKTYSAGGPTDNVIGVWQAAAPSIDLIAPDIYMKESVKYEAVLGHYARPNNALFVAETGNDPAYARYVFSTLGKQGIGWSPFGMDYTGYGNYPLGAAKVDEALIEVFAANYRLLAPMARELARLSFEGKVWGGAEPDDRAAQTTTMGDWTVSLRYGKWQFGASDWTWLKDRPPGPQGPEGGGLVAQLSPNEFLVTGRNVRVEFGRATADGKPMMMARVEEGHFENGQWVFDRLWNGDQTDYGLNFTGGSQILRVKLATY</sequence>
<reference evidence="8" key="2">
    <citation type="submission" date="2011-10" db="PDB data bank">
        <title>The structure of a putative Beta-galactosidase from Caulobacter crescentus CB15.</title>
        <authorList>
            <person name="Cuff M.E."/>
            <person name="Tesar C."/>
            <person name="Clancy S."/>
            <person name="Joachimiak A."/>
        </authorList>
    </citation>
    <scope>X-RAY CRYSTALLOGRAPHY (1.80 ANGSTROMS)</scope>
</reference>
<reference evidence="6 7" key="1">
    <citation type="journal article" date="2010" name="J. Bacteriol.">
        <title>The genetic basis of laboratory adaptation in Caulobacter crescentus.</title>
        <authorList>
            <person name="Marks M.E."/>
            <person name="Castro-Rojas C.M."/>
            <person name="Teiling C."/>
            <person name="Du L."/>
            <person name="Kapatral V."/>
            <person name="Walunas T.L."/>
            <person name="Crosson S."/>
        </authorList>
    </citation>
    <scope>NUCLEOTIDE SEQUENCE [LARGE SCALE GENOMIC DNA]</scope>
    <source>
        <strain evidence="7">NA1000 / CB15N</strain>
    </source>
</reference>
<dbReference type="InterPro" id="IPR017853">
    <property type="entry name" value="GH"/>
</dbReference>
<dbReference type="OrthoDB" id="9800974at2"/>
<dbReference type="HOGENOM" id="CLU_027430_0_0_5"/>
<dbReference type="RefSeq" id="YP_002516203.1">
    <property type="nucleotide sequence ID" value="NC_011916.1"/>
</dbReference>
<dbReference type="GeneID" id="7329866"/>
<evidence type="ECO:0007829" key="8">
    <source>
        <dbReference type="PDB" id="3U7V"/>
    </source>
</evidence>
<feature type="domain" description="DUF5597" evidence="5">
    <location>
        <begin position="397"/>
        <end position="535"/>
    </location>
</feature>
<dbReference type="EC" id="3.2.1.23" evidence="6"/>
<dbReference type="Pfam" id="PF18120">
    <property type="entry name" value="DUF5597"/>
    <property type="match status" value="1"/>
</dbReference>
<name>A0A0H3C5N2_CAUVN</name>
<dbReference type="GO" id="GO:0005975">
    <property type="term" value="P:carbohydrate metabolic process"/>
    <property type="evidence" value="ECO:0007669"/>
    <property type="project" value="InterPro"/>
</dbReference>
<dbReference type="Gene3D" id="2.60.220.20">
    <property type="entry name" value="putative beta-Galactosidase from caulobacter crescentus"/>
    <property type="match status" value="1"/>
</dbReference>
<dbReference type="EMBL" id="CP001340">
    <property type="protein sequence ID" value="ACL94295.1"/>
    <property type="molecule type" value="Genomic_DNA"/>
</dbReference>
<dbReference type="PDBsum" id="3U7V"/>
<evidence type="ECO:0000259" key="5">
    <source>
        <dbReference type="Pfam" id="PF18120"/>
    </source>
</evidence>
<protein>
    <submittedName>
        <fullName evidence="6">Beta-galactosidase</fullName>
        <ecNumber evidence="6">3.2.1.23</ecNumber>
    </submittedName>
</protein>
<dbReference type="FunFam" id="3.20.20.80:FF:000135">
    <property type="entry name" value="Beta-galactosidase, putative, bgl35A"/>
    <property type="match status" value="1"/>
</dbReference>
<gene>
    <name evidence="6" type="ordered locus">CCNA_00830</name>
</gene>
<dbReference type="Gene3D" id="3.20.20.80">
    <property type="entry name" value="Glycosidases"/>
    <property type="match status" value="1"/>
</dbReference>
<keyword evidence="8" id="KW-0002">3D-structure</keyword>
<feature type="signal peptide" evidence="3">
    <location>
        <begin position="1"/>
        <end position="31"/>
    </location>
</feature>